<dbReference type="OrthoDB" id="5853760at2759"/>
<keyword evidence="2" id="KW-1133">Transmembrane helix</keyword>
<keyword evidence="2" id="KW-0812">Transmembrane</keyword>
<dbReference type="AlphaFoldDB" id="A0A016SVI7"/>
<feature type="transmembrane region" description="Helical" evidence="2">
    <location>
        <begin position="214"/>
        <end position="232"/>
    </location>
</feature>
<keyword evidence="2" id="KW-0472">Membrane</keyword>
<dbReference type="EMBL" id="JARK01001508">
    <property type="protein sequence ID" value="EYB94354.1"/>
    <property type="molecule type" value="Genomic_DNA"/>
</dbReference>
<name>A0A016SVI7_9BILA</name>
<gene>
    <name evidence="3" type="primary">Acey_s0172.g342</name>
    <name evidence="3" type="synonym">Acey-C17G1.5</name>
    <name evidence="3" type="ORF">Y032_0172g342</name>
</gene>
<dbReference type="Proteomes" id="UP000024635">
    <property type="component" value="Unassembled WGS sequence"/>
</dbReference>
<organism evidence="3 4">
    <name type="scientific">Ancylostoma ceylanicum</name>
    <dbReference type="NCBI Taxonomy" id="53326"/>
    <lineage>
        <taxon>Eukaryota</taxon>
        <taxon>Metazoa</taxon>
        <taxon>Ecdysozoa</taxon>
        <taxon>Nematoda</taxon>
        <taxon>Chromadorea</taxon>
        <taxon>Rhabditida</taxon>
        <taxon>Rhabditina</taxon>
        <taxon>Rhabditomorpha</taxon>
        <taxon>Strongyloidea</taxon>
        <taxon>Ancylostomatidae</taxon>
        <taxon>Ancylostomatinae</taxon>
        <taxon>Ancylostoma</taxon>
    </lineage>
</organism>
<accession>A0A016SVI7</accession>
<keyword evidence="4" id="KW-1185">Reference proteome</keyword>
<comment type="caution">
    <text evidence="3">The sequence shown here is derived from an EMBL/GenBank/DDBJ whole genome shotgun (WGS) entry which is preliminary data.</text>
</comment>
<reference evidence="4" key="1">
    <citation type="journal article" date="2015" name="Nat. Genet.">
        <title>The genome and transcriptome of the zoonotic hookworm Ancylostoma ceylanicum identify infection-specific gene families.</title>
        <authorList>
            <person name="Schwarz E.M."/>
            <person name="Hu Y."/>
            <person name="Antoshechkin I."/>
            <person name="Miller M.M."/>
            <person name="Sternberg P.W."/>
            <person name="Aroian R.V."/>
        </authorList>
    </citation>
    <scope>NUCLEOTIDE SEQUENCE</scope>
    <source>
        <strain evidence="4">HY135</strain>
    </source>
</reference>
<sequence length="233" mass="26888">MALVVSSLKDRKIFSIEFDLGQEHQYAQVQIIDSEKKAFEQEMRMQQRDKYAMKHSVPVEDRRIIPQSEEPRPNRESKGADDENWCYHCASPIKHLSSDMRKTIQQFLKVRRTAYPSDAVTMECNNAVNFTSLRKQNCLHPYCETISIVDHNEGTAFVLRGCAENFGAIDSKTLEQREDNSCTKLHEHLDIQECICKTRKYCYAGQSRRRSASLPVSFIILPVAFISTIVSYL</sequence>
<protein>
    <submittedName>
        <fullName evidence="3">Uncharacterized protein</fullName>
    </submittedName>
</protein>
<evidence type="ECO:0000313" key="4">
    <source>
        <dbReference type="Proteomes" id="UP000024635"/>
    </source>
</evidence>
<evidence type="ECO:0000256" key="2">
    <source>
        <dbReference type="SAM" id="Phobius"/>
    </source>
</evidence>
<evidence type="ECO:0000256" key="1">
    <source>
        <dbReference type="SAM" id="MobiDB-lite"/>
    </source>
</evidence>
<proteinExistence type="predicted"/>
<feature type="region of interest" description="Disordered" evidence="1">
    <location>
        <begin position="51"/>
        <end position="81"/>
    </location>
</feature>
<evidence type="ECO:0000313" key="3">
    <source>
        <dbReference type="EMBL" id="EYB94354.1"/>
    </source>
</evidence>